<accession>A0A7X2S8M3</accession>
<dbReference type="Proteomes" id="UP000434639">
    <property type="component" value="Unassembled WGS sequence"/>
</dbReference>
<reference evidence="1 2" key="1">
    <citation type="journal article" date="2017" name="Int. J. Syst. Evol. Microbiol.">
        <title>Bacillus mangrovi sp. nov., isolated from a sediment sample from a mangrove forest.</title>
        <authorList>
            <person name="Gupta V."/>
            <person name="Singh P.K."/>
            <person name="Korpole S."/>
            <person name="Tanuku N.R.S."/>
            <person name="Pinnaka A.K."/>
        </authorList>
    </citation>
    <scope>NUCLEOTIDE SEQUENCE [LARGE SCALE GENOMIC DNA]</scope>
    <source>
        <strain evidence="1 2">KCTC 33872</strain>
    </source>
</reference>
<comment type="caution">
    <text evidence="1">The sequence shown here is derived from an EMBL/GenBank/DDBJ whole genome shotgun (WGS) entry which is preliminary data.</text>
</comment>
<evidence type="ECO:0000313" key="2">
    <source>
        <dbReference type="Proteomes" id="UP000434639"/>
    </source>
</evidence>
<organism evidence="1 2">
    <name type="scientific">Metabacillus mangrovi</name>
    <dbReference type="NCBI Taxonomy" id="1491830"/>
    <lineage>
        <taxon>Bacteria</taxon>
        <taxon>Bacillati</taxon>
        <taxon>Bacillota</taxon>
        <taxon>Bacilli</taxon>
        <taxon>Bacillales</taxon>
        <taxon>Bacillaceae</taxon>
        <taxon>Metabacillus</taxon>
    </lineage>
</organism>
<sequence>MILKAAKKMFFLLGTILLVPAAIGLAAGGGFVFFSLLNGSSLDASLRKLVHVHEVTKPYLK</sequence>
<protein>
    <submittedName>
        <fullName evidence="1">Uncharacterized protein</fullName>
    </submittedName>
</protein>
<keyword evidence="2" id="KW-1185">Reference proteome</keyword>
<dbReference type="AlphaFoldDB" id="A0A7X2S8M3"/>
<dbReference type="EMBL" id="WMIB01000026">
    <property type="protein sequence ID" value="MTH55285.1"/>
    <property type="molecule type" value="Genomic_DNA"/>
</dbReference>
<proteinExistence type="predicted"/>
<dbReference type="RefSeq" id="WP_155113783.1">
    <property type="nucleotide sequence ID" value="NZ_WMIB01000026.1"/>
</dbReference>
<name>A0A7X2S8M3_9BACI</name>
<gene>
    <name evidence="1" type="ORF">GKZ89_17965</name>
</gene>
<evidence type="ECO:0000313" key="1">
    <source>
        <dbReference type="EMBL" id="MTH55285.1"/>
    </source>
</evidence>